<accession>D5HAH6</accession>
<evidence type="ECO:0000256" key="5">
    <source>
        <dbReference type="ARBA" id="ARBA00022723"/>
    </source>
</evidence>
<reference evidence="13" key="2">
    <citation type="submission" date="2010-04" db="EMBL/GenBank/DDBJ databases">
        <title>Genome sequence of Salinibacter ruber M8.</title>
        <authorList>
            <consortium name="Genoscope"/>
        </authorList>
    </citation>
    <scope>NUCLEOTIDE SEQUENCE [LARGE SCALE GENOMIC DNA]</scope>
    <source>
        <strain evidence="13">M8</strain>
    </source>
</reference>
<dbReference type="InterPro" id="IPR000086">
    <property type="entry name" value="NUDIX_hydrolase_dom"/>
</dbReference>
<dbReference type="Pfam" id="PF00293">
    <property type="entry name" value="NUDIX"/>
    <property type="match status" value="1"/>
</dbReference>
<dbReference type="GO" id="GO:0005737">
    <property type="term" value="C:cytoplasm"/>
    <property type="evidence" value="ECO:0007669"/>
    <property type="project" value="TreeGrafter"/>
</dbReference>
<dbReference type="InterPro" id="IPR011876">
    <property type="entry name" value="IsopentenylPP_isomerase_typ1"/>
</dbReference>
<dbReference type="GO" id="GO:0050992">
    <property type="term" value="P:dimethylallyl diphosphate biosynthetic process"/>
    <property type="evidence" value="ECO:0007669"/>
    <property type="project" value="UniProtKB-UniPathway"/>
</dbReference>
<evidence type="ECO:0000259" key="11">
    <source>
        <dbReference type="PROSITE" id="PS51462"/>
    </source>
</evidence>
<dbReference type="PANTHER" id="PTHR10885:SF0">
    <property type="entry name" value="ISOPENTENYL-DIPHOSPHATE DELTA-ISOMERASE"/>
    <property type="match status" value="1"/>
</dbReference>
<reference evidence="12 13" key="1">
    <citation type="journal article" date="2010" name="ISME J.">
        <title>Fine-scale evolution: genomic, phenotypic and ecological differentiation in two coexisting Salinibacter ruber strains.</title>
        <authorList>
            <person name="Pena A."/>
            <person name="Teeling H."/>
            <person name="Huerta-Cepas J."/>
            <person name="Santos F."/>
            <person name="Yarza P."/>
            <person name="Brito-Echeverria J."/>
            <person name="Lucio M."/>
            <person name="Schmitt-Kopplin P."/>
            <person name="Meseguer I."/>
            <person name="Schenowitz C."/>
            <person name="Dossat C."/>
            <person name="Barbe V."/>
            <person name="Dopazo J."/>
            <person name="Rossello-Mora R."/>
            <person name="Schuler M."/>
            <person name="Glockner F.O."/>
            <person name="Amann R."/>
            <person name="Gabaldon T."/>
            <person name="Anton J."/>
        </authorList>
    </citation>
    <scope>NUCLEOTIDE SEQUENCE [LARGE SCALE GENOMIC DNA]</scope>
    <source>
        <strain evidence="12 13">M8</strain>
    </source>
</reference>
<dbReference type="HOGENOM" id="CLU_060552_2_1_10"/>
<dbReference type="CDD" id="cd02885">
    <property type="entry name" value="NUDIX_IPP_Isomerase"/>
    <property type="match status" value="1"/>
</dbReference>
<dbReference type="EMBL" id="FP565814">
    <property type="protein sequence ID" value="CBH25031.1"/>
    <property type="molecule type" value="Genomic_DNA"/>
</dbReference>
<gene>
    <name evidence="12" type="primary">idi</name>
    <name evidence="12" type="ordered locus">SRM_02110</name>
</gene>
<dbReference type="Proteomes" id="UP000000933">
    <property type="component" value="Chromosome"/>
</dbReference>
<protein>
    <recommendedName>
        <fullName evidence="3 10">Isopentenyl-diphosphate delta-isomerase</fullName>
        <ecNumber evidence="3 10">5.3.3.2</ecNumber>
    </recommendedName>
</protein>
<dbReference type="EC" id="5.3.3.2" evidence="3 10"/>
<keyword evidence="4" id="KW-0963">Cytoplasm</keyword>
<evidence type="ECO:0000256" key="3">
    <source>
        <dbReference type="ARBA" id="ARBA00012057"/>
    </source>
</evidence>
<dbReference type="NCBIfam" id="NF002995">
    <property type="entry name" value="PRK03759.1"/>
    <property type="match status" value="1"/>
</dbReference>
<keyword evidence="9 12" id="KW-0413">Isomerase</keyword>
<name>D5HAH6_SALRM</name>
<feature type="domain" description="Nudix hydrolase" evidence="11">
    <location>
        <begin position="55"/>
        <end position="188"/>
    </location>
</feature>
<dbReference type="GO" id="GO:0004452">
    <property type="term" value="F:isopentenyl-diphosphate delta-isomerase activity"/>
    <property type="evidence" value="ECO:0007669"/>
    <property type="project" value="UniProtKB-UniRule"/>
</dbReference>
<dbReference type="UniPathway" id="UPA00059">
    <property type="reaction ID" value="UER00104"/>
</dbReference>
<dbReference type="PATRIC" id="fig|761659.10.peg.2293"/>
<dbReference type="SUPFAM" id="SSF55811">
    <property type="entry name" value="Nudix"/>
    <property type="match status" value="1"/>
</dbReference>
<dbReference type="PANTHER" id="PTHR10885">
    <property type="entry name" value="ISOPENTENYL-DIPHOSPHATE DELTA-ISOMERASE"/>
    <property type="match status" value="1"/>
</dbReference>
<comment type="pathway">
    <text evidence="1">Isoprenoid biosynthesis; dimethylallyl diphosphate biosynthesis; dimethylallyl diphosphate from isopentenyl diphosphate: step 1/1.</text>
</comment>
<comment type="similarity">
    <text evidence="2">Belongs to the IPP isomerase type 1 family.</text>
</comment>
<evidence type="ECO:0000313" key="12">
    <source>
        <dbReference type="EMBL" id="CBH25031.1"/>
    </source>
</evidence>
<evidence type="ECO:0000256" key="1">
    <source>
        <dbReference type="ARBA" id="ARBA00004826"/>
    </source>
</evidence>
<evidence type="ECO:0000256" key="6">
    <source>
        <dbReference type="ARBA" id="ARBA00022842"/>
    </source>
</evidence>
<proteinExistence type="inferred from homology"/>
<keyword evidence="8" id="KW-0414">Isoprene biosynthesis</keyword>
<organism evidence="12 13">
    <name type="scientific">Salinibacter ruber (strain M8)</name>
    <dbReference type="NCBI Taxonomy" id="761659"/>
    <lineage>
        <taxon>Bacteria</taxon>
        <taxon>Pseudomonadati</taxon>
        <taxon>Rhodothermota</taxon>
        <taxon>Rhodothermia</taxon>
        <taxon>Rhodothermales</taxon>
        <taxon>Salinibacteraceae</taxon>
        <taxon>Salinibacter</taxon>
    </lineage>
</organism>
<keyword evidence="5" id="KW-0479">Metal-binding</keyword>
<dbReference type="InterPro" id="IPR015797">
    <property type="entry name" value="NUDIX_hydrolase-like_dom_sf"/>
</dbReference>
<evidence type="ECO:0000313" key="13">
    <source>
        <dbReference type="Proteomes" id="UP000000933"/>
    </source>
</evidence>
<dbReference type="Gene3D" id="3.90.79.10">
    <property type="entry name" value="Nucleoside Triphosphate Pyrophosphohydrolase"/>
    <property type="match status" value="1"/>
</dbReference>
<evidence type="ECO:0000256" key="4">
    <source>
        <dbReference type="ARBA" id="ARBA00022490"/>
    </source>
</evidence>
<dbReference type="HAMAP" id="MF_00202">
    <property type="entry name" value="Idi"/>
    <property type="match status" value="1"/>
</dbReference>
<dbReference type="KEGG" id="srm:SRM_02110"/>
<evidence type="ECO:0000256" key="10">
    <source>
        <dbReference type="NCBIfam" id="TIGR02150"/>
    </source>
</evidence>
<evidence type="ECO:0000256" key="8">
    <source>
        <dbReference type="ARBA" id="ARBA00023229"/>
    </source>
</evidence>
<dbReference type="PROSITE" id="PS51462">
    <property type="entry name" value="NUDIX"/>
    <property type="match status" value="1"/>
</dbReference>
<keyword evidence="6" id="KW-0460">Magnesium</keyword>
<dbReference type="AlphaFoldDB" id="D5HAH6"/>
<dbReference type="NCBIfam" id="TIGR02150">
    <property type="entry name" value="IPP_isom_1"/>
    <property type="match status" value="1"/>
</dbReference>
<dbReference type="GO" id="GO:0046872">
    <property type="term" value="F:metal ion binding"/>
    <property type="evidence" value="ECO:0007669"/>
    <property type="project" value="UniProtKB-KW"/>
</dbReference>
<dbReference type="InterPro" id="IPR056375">
    <property type="entry name" value="Idi_bact"/>
</dbReference>
<evidence type="ECO:0000256" key="2">
    <source>
        <dbReference type="ARBA" id="ARBA00007579"/>
    </source>
</evidence>
<dbReference type="GO" id="GO:0009240">
    <property type="term" value="P:isopentenyl diphosphate biosynthetic process"/>
    <property type="evidence" value="ECO:0007669"/>
    <property type="project" value="TreeGrafter"/>
</dbReference>
<evidence type="ECO:0000256" key="9">
    <source>
        <dbReference type="ARBA" id="ARBA00023235"/>
    </source>
</evidence>
<keyword evidence="7" id="KW-0464">Manganese</keyword>
<sequence>MAPSGNEGRPHHSHCGWFPTAFPRLWPMSHPVVLVNEDDQSLGTADKLRAHAEGWLHRAFSVFVFDPTGRLLLQRRTDDKYHSGGLWSNTCCSHPRPEEPAIDGAHRRLPEELGFTAALTPAFQDRYELPVGDALVEHEHNHVFIGTADTPRIRPSADEVDDWAWVAPSALRDDVAARPHRYTAWFRHLLPAALAAAPSGDPSASAPMA</sequence>
<evidence type="ECO:0000256" key="7">
    <source>
        <dbReference type="ARBA" id="ARBA00023211"/>
    </source>
</evidence>